<dbReference type="InterPro" id="IPR000297">
    <property type="entry name" value="PPIase_PpiC"/>
</dbReference>
<dbReference type="EMBL" id="QOPI01000004">
    <property type="protein sequence ID" value="RCL45206.1"/>
    <property type="molecule type" value="Genomic_DNA"/>
</dbReference>
<dbReference type="Pfam" id="PF13616">
    <property type="entry name" value="Rotamase_3"/>
    <property type="match status" value="1"/>
</dbReference>
<accession>A0A368C8B5</accession>
<dbReference type="InterPro" id="IPR015391">
    <property type="entry name" value="SurA_N"/>
</dbReference>
<protein>
    <recommendedName>
        <fullName evidence="7">Chaperone SurA</fullName>
    </recommendedName>
    <alternativeName>
        <fullName evidence="7">Peptidyl-prolyl cis-trans isomerase SurA</fullName>
        <shortName evidence="7">PPIase SurA</shortName>
        <ecNumber evidence="7">5.2.1.8</ecNumber>
    </alternativeName>
    <alternativeName>
        <fullName evidence="7">Rotamase SurA</fullName>
    </alternativeName>
</protein>
<gene>
    <name evidence="7" type="primary">surA</name>
    <name evidence="9" type="ORF">DBW92_01530</name>
</gene>
<dbReference type="GO" id="GO:0042277">
    <property type="term" value="F:peptide binding"/>
    <property type="evidence" value="ECO:0007669"/>
    <property type="project" value="InterPro"/>
</dbReference>
<evidence type="ECO:0000259" key="8">
    <source>
        <dbReference type="PROSITE" id="PS50198"/>
    </source>
</evidence>
<dbReference type="SUPFAM" id="SSF54534">
    <property type="entry name" value="FKBP-like"/>
    <property type="match status" value="2"/>
</dbReference>
<evidence type="ECO:0000256" key="3">
    <source>
        <dbReference type="ARBA" id="ARBA00022764"/>
    </source>
</evidence>
<comment type="subcellular location">
    <subcellularLocation>
        <location evidence="7">Periplasm</location>
    </subcellularLocation>
    <text evidence="7">Is capable of associating with the outer membrane.</text>
</comment>
<dbReference type="Proteomes" id="UP000252915">
    <property type="component" value="Unassembled WGS sequence"/>
</dbReference>
<organism evidence="9 10">
    <name type="scientific">SAR86 cluster bacterium</name>
    <dbReference type="NCBI Taxonomy" id="2030880"/>
    <lineage>
        <taxon>Bacteria</taxon>
        <taxon>Pseudomonadati</taxon>
        <taxon>Pseudomonadota</taxon>
        <taxon>Gammaproteobacteria</taxon>
        <taxon>SAR86 cluster</taxon>
    </lineage>
</organism>
<dbReference type="PROSITE" id="PS50198">
    <property type="entry name" value="PPIC_PPIASE_2"/>
    <property type="match status" value="2"/>
</dbReference>
<dbReference type="InterPro" id="IPR027304">
    <property type="entry name" value="Trigger_fact/SurA_dom_sf"/>
</dbReference>
<name>A0A368C8B5_9GAMM</name>
<dbReference type="InterPro" id="IPR046357">
    <property type="entry name" value="PPIase_dom_sf"/>
</dbReference>
<proteinExistence type="inferred from homology"/>
<keyword evidence="4 7" id="KW-0697">Rotamase</keyword>
<keyword evidence="5 7" id="KW-0143">Chaperone</keyword>
<dbReference type="HAMAP" id="MF_01183">
    <property type="entry name" value="Chaperone_SurA"/>
    <property type="match status" value="1"/>
</dbReference>
<comment type="domain">
    <text evidence="7">The PPIase activity resides only in the second parvulin domain. The N-terminal region and the C-terminal tail are necessary and sufficient for the chaperone activity of SurA. The PPIase activity is dispensable for SurA to function as a chaperone. The N-terminal region and the C-terminal tail are also required for porin recognition.</text>
</comment>
<evidence type="ECO:0000256" key="6">
    <source>
        <dbReference type="ARBA" id="ARBA00023235"/>
    </source>
</evidence>
<dbReference type="Gene3D" id="3.10.50.40">
    <property type="match status" value="2"/>
</dbReference>
<dbReference type="GO" id="GO:0050821">
    <property type="term" value="P:protein stabilization"/>
    <property type="evidence" value="ECO:0007669"/>
    <property type="project" value="InterPro"/>
</dbReference>
<dbReference type="InterPro" id="IPR023034">
    <property type="entry name" value="PPIase_SurA"/>
</dbReference>
<evidence type="ECO:0000256" key="5">
    <source>
        <dbReference type="ARBA" id="ARBA00023186"/>
    </source>
</evidence>
<feature type="domain" description="PpiC" evidence="8">
    <location>
        <begin position="268"/>
        <end position="367"/>
    </location>
</feature>
<feature type="domain" description="PpiC" evidence="8">
    <location>
        <begin position="170"/>
        <end position="259"/>
    </location>
</feature>
<dbReference type="PANTHER" id="PTHR47637">
    <property type="entry name" value="CHAPERONE SURA"/>
    <property type="match status" value="1"/>
</dbReference>
<comment type="function">
    <text evidence="7">Chaperone involved in the correct folding and assembly of outer membrane proteins. Recognizes specific patterns of aromatic residues and the orientation of their side chains, which are found more frequently in integral outer membrane proteins. May act in both early periplasmic and late outer membrane-associated steps of protein maturation.</text>
</comment>
<reference evidence="9 10" key="1">
    <citation type="journal article" date="2018" name="Microbiome">
        <title>Fine metagenomic profile of the Mediterranean stratified and mixed water columns revealed by assembly and recruitment.</title>
        <authorList>
            <person name="Haro-Moreno J.M."/>
            <person name="Lopez-Perez M."/>
            <person name="De La Torre J.R."/>
            <person name="Picazo A."/>
            <person name="Camacho A."/>
            <person name="Rodriguez-Valera F."/>
        </authorList>
    </citation>
    <scope>NUCLEOTIDE SEQUENCE [LARGE SCALE GENOMIC DNA]</scope>
    <source>
        <strain evidence="9">MED-G78</strain>
    </source>
</reference>
<dbReference type="GO" id="GO:0030288">
    <property type="term" value="C:outer membrane-bounded periplasmic space"/>
    <property type="evidence" value="ECO:0007669"/>
    <property type="project" value="InterPro"/>
</dbReference>
<evidence type="ECO:0000313" key="9">
    <source>
        <dbReference type="EMBL" id="RCL45206.1"/>
    </source>
</evidence>
<evidence type="ECO:0000313" key="10">
    <source>
        <dbReference type="Proteomes" id="UP000252915"/>
    </source>
</evidence>
<dbReference type="Pfam" id="PF09312">
    <property type="entry name" value="SurA_N"/>
    <property type="match status" value="1"/>
</dbReference>
<evidence type="ECO:0000256" key="7">
    <source>
        <dbReference type="HAMAP-Rule" id="MF_01183"/>
    </source>
</evidence>
<sequence length="414" mass="47358">MKKLTIFSLLMIIPALVFARVEILDRVAIIVDDGLIMESQITESILEIKMNMQMQNITIPPREELREQVIERLIIEELQLQLGNLYGIRISDGELNQTLNTIAANNNLSLENFITTIEEAGQSYEAVREKIRKDMIIQRVQRGKVGNEINITEQEFVSFLKTDASVAQIRPELLVRQILVKTKSKADSILTRLDSDESFDIIAQQESLAGNASNGGLMPWRKIADMPEIFGTALKEEVVGTISKPLETGSGFHILKIEEKRGPYVKYEDQWNVRHVLLMPTAIRNLDETFIEIEDIRNRIIAGEDFGELAKEFSEDEGSALKGGDLDWFTKGTMVKQFEDMMLQSELNEVSEVFKTDYGYHFLEVLGTRNFDRTSELIEDRAYSALYSRKFDEELENTLRSMRAEAFVEIKDLD</sequence>
<keyword evidence="6 7" id="KW-0413">Isomerase</keyword>
<dbReference type="GO" id="GO:0006457">
    <property type="term" value="P:protein folding"/>
    <property type="evidence" value="ECO:0007669"/>
    <property type="project" value="UniProtKB-UniRule"/>
</dbReference>
<keyword evidence="3 7" id="KW-0574">Periplasm</keyword>
<evidence type="ECO:0000256" key="1">
    <source>
        <dbReference type="ARBA" id="ARBA00022729"/>
    </source>
</evidence>
<dbReference type="PANTHER" id="PTHR47637:SF1">
    <property type="entry name" value="CHAPERONE SURA"/>
    <property type="match status" value="1"/>
</dbReference>
<comment type="caution">
    <text evidence="9">The sequence shown here is derived from an EMBL/GenBank/DDBJ whole genome shotgun (WGS) entry which is preliminary data.</text>
</comment>
<dbReference type="Pfam" id="PF00639">
    <property type="entry name" value="Rotamase"/>
    <property type="match status" value="1"/>
</dbReference>
<dbReference type="AlphaFoldDB" id="A0A368C8B5"/>
<dbReference type="SUPFAM" id="SSF109998">
    <property type="entry name" value="Triger factor/SurA peptide-binding domain-like"/>
    <property type="match status" value="1"/>
</dbReference>
<dbReference type="GO" id="GO:0003755">
    <property type="term" value="F:peptidyl-prolyl cis-trans isomerase activity"/>
    <property type="evidence" value="ECO:0007669"/>
    <property type="project" value="UniProtKB-UniRule"/>
</dbReference>
<comment type="catalytic activity">
    <reaction evidence="7">
        <text>[protein]-peptidylproline (omega=180) = [protein]-peptidylproline (omega=0)</text>
        <dbReference type="Rhea" id="RHEA:16237"/>
        <dbReference type="Rhea" id="RHEA-COMP:10747"/>
        <dbReference type="Rhea" id="RHEA-COMP:10748"/>
        <dbReference type="ChEBI" id="CHEBI:83833"/>
        <dbReference type="ChEBI" id="CHEBI:83834"/>
        <dbReference type="EC" id="5.2.1.8"/>
    </reaction>
</comment>
<evidence type="ECO:0000256" key="2">
    <source>
        <dbReference type="ARBA" id="ARBA00022737"/>
    </source>
</evidence>
<keyword evidence="1 7" id="KW-0732">Signal</keyword>
<dbReference type="InterPro" id="IPR050280">
    <property type="entry name" value="OMP_Chaperone_SurA"/>
</dbReference>
<keyword evidence="2 7" id="KW-0677">Repeat</keyword>
<dbReference type="GO" id="GO:0051082">
    <property type="term" value="F:unfolded protein binding"/>
    <property type="evidence" value="ECO:0007669"/>
    <property type="project" value="UniProtKB-UniRule"/>
</dbReference>
<dbReference type="Gene3D" id="1.10.4030.10">
    <property type="entry name" value="Porin chaperone SurA, peptide-binding domain"/>
    <property type="match status" value="1"/>
</dbReference>
<dbReference type="EC" id="5.2.1.8" evidence="7"/>
<evidence type="ECO:0000256" key="4">
    <source>
        <dbReference type="ARBA" id="ARBA00023110"/>
    </source>
</evidence>
<dbReference type="GO" id="GO:0043165">
    <property type="term" value="P:Gram-negative-bacterium-type cell outer membrane assembly"/>
    <property type="evidence" value="ECO:0007669"/>
    <property type="project" value="InterPro"/>
</dbReference>